<sequence length="140" mass="15706">MEPPEDLDRDRPRRVYQPLDWSPDPAEVDAALDRGAPGAGVAVIALALHHPDPHKVLPRVARALAAADPNLRRQGVVALAHTARLHRTADRRCLDLLRAHPRGNEADDDLWTYVPRHRLPAWLWRHHIAAAVRGRLGWTA</sequence>
<protein>
    <recommendedName>
        <fullName evidence="4">HEAT repeat protein</fullName>
    </recommendedName>
</protein>
<organism evidence="2 3">
    <name type="scientific">Allonocardiopsis opalescens</name>
    <dbReference type="NCBI Taxonomy" id="1144618"/>
    <lineage>
        <taxon>Bacteria</taxon>
        <taxon>Bacillati</taxon>
        <taxon>Actinomycetota</taxon>
        <taxon>Actinomycetes</taxon>
        <taxon>Streptosporangiales</taxon>
        <taxon>Allonocardiopsis</taxon>
    </lineage>
</organism>
<keyword evidence="3" id="KW-1185">Reference proteome</keyword>
<feature type="compositionally biased region" description="Basic and acidic residues" evidence="1">
    <location>
        <begin position="1"/>
        <end position="13"/>
    </location>
</feature>
<feature type="region of interest" description="Disordered" evidence="1">
    <location>
        <begin position="1"/>
        <end position="22"/>
    </location>
</feature>
<reference evidence="2 3" key="1">
    <citation type="submission" date="2018-03" db="EMBL/GenBank/DDBJ databases">
        <title>Genomic Encyclopedia of Archaeal and Bacterial Type Strains, Phase II (KMG-II): from individual species to whole genera.</title>
        <authorList>
            <person name="Goeker M."/>
        </authorList>
    </citation>
    <scope>NUCLEOTIDE SEQUENCE [LARGE SCALE GENOMIC DNA]</scope>
    <source>
        <strain evidence="2 3">DSM 45601</strain>
    </source>
</reference>
<evidence type="ECO:0000256" key="1">
    <source>
        <dbReference type="SAM" id="MobiDB-lite"/>
    </source>
</evidence>
<evidence type="ECO:0008006" key="4">
    <source>
        <dbReference type="Google" id="ProtNLM"/>
    </source>
</evidence>
<name>A0A2T0QBY5_9ACTN</name>
<accession>A0A2T0QBY5</accession>
<comment type="caution">
    <text evidence="2">The sequence shown here is derived from an EMBL/GenBank/DDBJ whole genome shotgun (WGS) entry which is preliminary data.</text>
</comment>
<dbReference type="EMBL" id="PVZC01000001">
    <property type="protein sequence ID" value="PRY01422.1"/>
    <property type="molecule type" value="Genomic_DNA"/>
</dbReference>
<gene>
    <name evidence="2" type="ORF">CLV72_1014</name>
</gene>
<evidence type="ECO:0000313" key="3">
    <source>
        <dbReference type="Proteomes" id="UP000237846"/>
    </source>
</evidence>
<dbReference type="AlphaFoldDB" id="A0A2T0QBY5"/>
<proteinExistence type="predicted"/>
<dbReference type="Proteomes" id="UP000237846">
    <property type="component" value="Unassembled WGS sequence"/>
</dbReference>
<evidence type="ECO:0000313" key="2">
    <source>
        <dbReference type="EMBL" id="PRY01422.1"/>
    </source>
</evidence>
<dbReference type="RefSeq" id="WP_106237063.1">
    <property type="nucleotide sequence ID" value="NZ_PVZC01000001.1"/>
</dbReference>
<dbReference type="OrthoDB" id="3398543at2"/>